<name>C9ZTQ5_TRYB9</name>
<dbReference type="EMBL" id="FN554970">
    <property type="protein sequence ID" value="CBH12790.1"/>
    <property type="molecule type" value="Genomic_DNA"/>
</dbReference>
<dbReference type="Proteomes" id="UP000002316">
    <property type="component" value="Chromosome 7"/>
</dbReference>
<protein>
    <submittedName>
        <fullName evidence="2">Uncharacterized protein</fullName>
    </submittedName>
</protein>
<evidence type="ECO:0000256" key="1">
    <source>
        <dbReference type="SAM" id="Phobius"/>
    </source>
</evidence>
<dbReference type="RefSeq" id="XP_011775070.1">
    <property type="nucleotide sequence ID" value="XM_011776768.1"/>
</dbReference>
<keyword evidence="1" id="KW-0812">Transmembrane</keyword>
<evidence type="ECO:0000313" key="2">
    <source>
        <dbReference type="EMBL" id="CBH12790.1"/>
    </source>
</evidence>
<feature type="transmembrane region" description="Helical" evidence="1">
    <location>
        <begin position="63"/>
        <end position="84"/>
    </location>
</feature>
<keyword evidence="1" id="KW-0472">Membrane</keyword>
<dbReference type="AlphaFoldDB" id="C9ZTQ5"/>
<gene>
    <name evidence="2" type="ORF">TbgDal_VII6810</name>
</gene>
<dbReference type="KEGG" id="tbg:TbgDal_VII6810"/>
<feature type="transmembrane region" description="Helical" evidence="1">
    <location>
        <begin position="104"/>
        <end position="126"/>
    </location>
</feature>
<evidence type="ECO:0000313" key="3">
    <source>
        <dbReference type="Proteomes" id="UP000002316"/>
    </source>
</evidence>
<proteinExistence type="predicted"/>
<organism evidence="2 3">
    <name type="scientific">Trypanosoma brucei gambiense (strain MHOM/CI/86/DAL972)</name>
    <dbReference type="NCBI Taxonomy" id="679716"/>
    <lineage>
        <taxon>Eukaryota</taxon>
        <taxon>Discoba</taxon>
        <taxon>Euglenozoa</taxon>
        <taxon>Kinetoplastea</taxon>
        <taxon>Metakinetoplastina</taxon>
        <taxon>Trypanosomatida</taxon>
        <taxon>Trypanosomatidae</taxon>
        <taxon>Trypanosoma</taxon>
    </lineage>
</organism>
<reference evidence="3" key="1">
    <citation type="journal article" date="2010" name="PLoS Negl. Trop. Dis.">
        <title>The genome sequence of Trypanosoma brucei gambiense, causative agent of chronic human african trypanosomiasis.</title>
        <authorList>
            <person name="Jackson A.P."/>
            <person name="Sanders M."/>
            <person name="Berry A."/>
            <person name="McQuillan J."/>
            <person name="Aslett M.A."/>
            <person name="Quail M.A."/>
            <person name="Chukualim B."/>
            <person name="Capewell P."/>
            <person name="MacLeod A."/>
            <person name="Melville S.E."/>
            <person name="Gibson W."/>
            <person name="Barry J.D."/>
            <person name="Berriman M."/>
            <person name="Hertz-Fowler C."/>
        </authorList>
    </citation>
    <scope>NUCLEOTIDE SEQUENCE [LARGE SCALE GENOMIC DNA]</scope>
    <source>
        <strain evidence="3">MHOM/CI/86/DAL972</strain>
    </source>
</reference>
<dbReference type="GeneID" id="23862960"/>
<keyword evidence="1" id="KW-1133">Transmembrane helix</keyword>
<sequence length="146" mass="16599">MYTVGCNTNVSGGAVNKREKEETERMEKEEEKGILFVCLSCMSPCGTTPLLSHTKTQKNIINMSLFCITSCRSHFIFFCLVVRHPAHMCAGYSKISYSGFNLSFLPSFPLLCSYYYFYFFAISSLHRLPDTSSYRRENSVPSVGTY</sequence>
<accession>C9ZTQ5</accession>